<dbReference type="EC" id="5.2.1.8" evidence="5"/>
<evidence type="ECO:0000259" key="6">
    <source>
        <dbReference type="PROSITE" id="PS50072"/>
    </source>
</evidence>
<dbReference type="FunFam" id="2.40.100.10:FF:000001">
    <property type="entry name" value="Peptidyl-prolyl cis-trans isomerase"/>
    <property type="match status" value="1"/>
</dbReference>
<gene>
    <name evidence="7" type="ORF">KP79_PYT14218</name>
</gene>
<evidence type="ECO:0000256" key="3">
    <source>
        <dbReference type="ARBA" id="ARBA00023110"/>
    </source>
</evidence>
<dbReference type="Pfam" id="PF00160">
    <property type="entry name" value="Pro_isomerase"/>
    <property type="match status" value="1"/>
</dbReference>
<dbReference type="PROSITE" id="PS00170">
    <property type="entry name" value="CSA_PPIASE_1"/>
    <property type="match status" value="1"/>
</dbReference>
<dbReference type="Proteomes" id="UP000242188">
    <property type="component" value="Unassembled WGS sequence"/>
</dbReference>
<comment type="similarity">
    <text evidence="5">Belongs to the cyclophilin-type PPIase family.</text>
</comment>
<organism evidence="7 8">
    <name type="scientific">Mizuhopecten yessoensis</name>
    <name type="common">Japanese scallop</name>
    <name type="synonym">Patinopecten yessoensis</name>
    <dbReference type="NCBI Taxonomy" id="6573"/>
    <lineage>
        <taxon>Eukaryota</taxon>
        <taxon>Metazoa</taxon>
        <taxon>Spiralia</taxon>
        <taxon>Lophotrochozoa</taxon>
        <taxon>Mollusca</taxon>
        <taxon>Bivalvia</taxon>
        <taxon>Autobranchia</taxon>
        <taxon>Pteriomorphia</taxon>
        <taxon>Pectinida</taxon>
        <taxon>Pectinoidea</taxon>
        <taxon>Pectinidae</taxon>
        <taxon>Mizuhopecten</taxon>
    </lineage>
</organism>
<evidence type="ECO:0000256" key="5">
    <source>
        <dbReference type="RuleBase" id="RU363019"/>
    </source>
</evidence>
<dbReference type="InterPro" id="IPR020892">
    <property type="entry name" value="Cyclophilin-type_PPIase_CS"/>
</dbReference>
<protein>
    <recommendedName>
        <fullName evidence="5">Peptidyl-prolyl cis-trans isomerase</fullName>
        <shortName evidence="5">PPIase</shortName>
        <ecNumber evidence="5">5.2.1.8</ecNumber>
    </recommendedName>
</protein>
<sequence>MDVLQMLVVVGLTLLKFVQGGDLTITNKVYFDITIDGEEAGRIVFGLFGDTVPLTTENFVQLASHANGYGYKGSKFHRVIKDFMIQGGDFSAGDGTGSKSIYGKYFADENFKLAHYGAGWVSMANAGVDTNGSQFFITCKATKWLDGKHVVFGKILEGMNVVRKIENLDTDVDARDKPYSDVIISESGVIDVDSPFDVETGPVD</sequence>
<keyword evidence="4 5" id="KW-0413">Isomerase</keyword>
<dbReference type="GO" id="GO:0005737">
    <property type="term" value="C:cytoplasm"/>
    <property type="evidence" value="ECO:0007669"/>
    <property type="project" value="TreeGrafter"/>
</dbReference>
<keyword evidence="8" id="KW-1185">Reference proteome</keyword>
<keyword evidence="2 5" id="KW-0732">Signal</keyword>
<evidence type="ECO:0000256" key="1">
    <source>
        <dbReference type="ARBA" id="ARBA00000971"/>
    </source>
</evidence>
<dbReference type="GO" id="GO:0006457">
    <property type="term" value="P:protein folding"/>
    <property type="evidence" value="ECO:0007669"/>
    <property type="project" value="InterPro"/>
</dbReference>
<dbReference type="PANTHER" id="PTHR11071">
    <property type="entry name" value="PEPTIDYL-PROLYL CIS-TRANS ISOMERASE"/>
    <property type="match status" value="1"/>
</dbReference>
<dbReference type="InterPro" id="IPR029000">
    <property type="entry name" value="Cyclophilin-like_dom_sf"/>
</dbReference>
<evidence type="ECO:0000256" key="2">
    <source>
        <dbReference type="ARBA" id="ARBA00022729"/>
    </source>
</evidence>
<keyword evidence="3 5" id="KW-0697">Rotamase</keyword>
<dbReference type="OrthoDB" id="193499at2759"/>
<evidence type="ECO:0000256" key="4">
    <source>
        <dbReference type="ARBA" id="ARBA00023235"/>
    </source>
</evidence>
<dbReference type="PRINTS" id="PR00153">
    <property type="entry name" value="CSAPPISMRASE"/>
</dbReference>
<dbReference type="InterPro" id="IPR002130">
    <property type="entry name" value="Cyclophilin-type_PPIase_dom"/>
</dbReference>
<dbReference type="EMBL" id="NEDP02076737">
    <property type="protein sequence ID" value="OWF35202.1"/>
    <property type="molecule type" value="Genomic_DNA"/>
</dbReference>
<comment type="function">
    <text evidence="5">PPIases accelerate the folding of proteins. It catalyzes the cis-trans isomerization of proline imidic peptide bonds in oligopeptides.</text>
</comment>
<name>A0A210PFE3_MIZYE</name>
<feature type="signal peptide" evidence="5">
    <location>
        <begin position="1"/>
        <end position="20"/>
    </location>
</feature>
<dbReference type="STRING" id="6573.A0A210PFE3"/>
<dbReference type="PROSITE" id="PS50072">
    <property type="entry name" value="CSA_PPIASE_2"/>
    <property type="match status" value="1"/>
</dbReference>
<evidence type="ECO:0000313" key="8">
    <source>
        <dbReference type="Proteomes" id="UP000242188"/>
    </source>
</evidence>
<reference evidence="7 8" key="1">
    <citation type="journal article" date="2017" name="Nat. Ecol. Evol.">
        <title>Scallop genome provides insights into evolution of bilaterian karyotype and development.</title>
        <authorList>
            <person name="Wang S."/>
            <person name="Zhang J."/>
            <person name="Jiao W."/>
            <person name="Li J."/>
            <person name="Xun X."/>
            <person name="Sun Y."/>
            <person name="Guo X."/>
            <person name="Huan P."/>
            <person name="Dong B."/>
            <person name="Zhang L."/>
            <person name="Hu X."/>
            <person name="Sun X."/>
            <person name="Wang J."/>
            <person name="Zhao C."/>
            <person name="Wang Y."/>
            <person name="Wang D."/>
            <person name="Huang X."/>
            <person name="Wang R."/>
            <person name="Lv J."/>
            <person name="Li Y."/>
            <person name="Zhang Z."/>
            <person name="Liu B."/>
            <person name="Lu W."/>
            <person name="Hui Y."/>
            <person name="Liang J."/>
            <person name="Zhou Z."/>
            <person name="Hou R."/>
            <person name="Li X."/>
            <person name="Liu Y."/>
            <person name="Li H."/>
            <person name="Ning X."/>
            <person name="Lin Y."/>
            <person name="Zhao L."/>
            <person name="Xing Q."/>
            <person name="Dou J."/>
            <person name="Li Y."/>
            <person name="Mao J."/>
            <person name="Guo H."/>
            <person name="Dou H."/>
            <person name="Li T."/>
            <person name="Mu C."/>
            <person name="Jiang W."/>
            <person name="Fu Q."/>
            <person name="Fu X."/>
            <person name="Miao Y."/>
            <person name="Liu J."/>
            <person name="Yu Q."/>
            <person name="Li R."/>
            <person name="Liao H."/>
            <person name="Li X."/>
            <person name="Kong Y."/>
            <person name="Jiang Z."/>
            <person name="Chourrout D."/>
            <person name="Li R."/>
            <person name="Bao Z."/>
        </authorList>
    </citation>
    <scope>NUCLEOTIDE SEQUENCE [LARGE SCALE GENOMIC DNA]</scope>
    <source>
        <strain evidence="7 8">PY_sf001</strain>
    </source>
</reference>
<dbReference type="Gene3D" id="2.40.100.10">
    <property type="entry name" value="Cyclophilin-like"/>
    <property type="match status" value="1"/>
</dbReference>
<dbReference type="SUPFAM" id="SSF50891">
    <property type="entry name" value="Cyclophilin-like"/>
    <property type="match status" value="1"/>
</dbReference>
<evidence type="ECO:0000313" key="7">
    <source>
        <dbReference type="EMBL" id="OWF35202.1"/>
    </source>
</evidence>
<feature type="chain" id="PRO_5011821175" description="Peptidyl-prolyl cis-trans isomerase" evidence="5">
    <location>
        <begin position="21"/>
        <end position="204"/>
    </location>
</feature>
<accession>A0A210PFE3</accession>
<proteinExistence type="inferred from homology"/>
<dbReference type="GO" id="GO:0016018">
    <property type="term" value="F:cyclosporin A binding"/>
    <property type="evidence" value="ECO:0007669"/>
    <property type="project" value="TreeGrafter"/>
</dbReference>
<comment type="catalytic activity">
    <reaction evidence="1 5">
        <text>[protein]-peptidylproline (omega=180) = [protein]-peptidylproline (omega=0)</text>
        <dbReference type="Rhea" id="RHEA:16237"/>
        <dbReference type="Rhea" id="RHEA-COMP:10747"/>
        <dbReference type="Rhea" id="RHEA-COMP:10748"/>
        <dbReference type="ChEBI" id="CHEBI:83833"/>
        <dbReference type="ChEBI" id="CHEBI:83834"/>
        <dbReference type="EC" id="5.2.1.8"/>
    </reaction>
</comment>
<feature type="domain" description="PPIase cyclophilin-type" evidence="6">
    <location>
        <begin position="30"/>
        <end position="189"/>
    </location>
</feature>
<dbReference type="GO" id="GO:0003755">
    <property type="term" value="F:peptidyl-prolyl cis-trans isomerase activity"/>
    <property type="evidence" value="ECO:0007669"/>
    <property type="project" value="UniProtKB-UniRule"/>
</dbReference>
<dbReference type="PANTHER" id="PTHR11071:SF561">
    <property type="entry name" value="PEPTIDYL-PROLYL CIS-TRANS ISOMERASE D-RELATED"/>
    <property type="match status" value="1"/>
</dbReference>
<dbReference type="InterPro" id="IPR024936">
    <property type="entry name" value="Cyclophilin-type_PPIase"/>
</dbReference>
<comment type="caution">
    <text evidence="7">The sequence shown here is derived from an EMBL/GenBank/DDBJ whole genome shotgun (WGS) entry which is preliminary data.</text>
</comment>
<dbReference type="AlphaFoldDB" id="A0A210PFE3"/>
<dbReference type="PIRSF" id="PIRSF001467">
    <property type="entry name" value="Peptidylpro_ismrse"/>
    <property type="match status" value="1"/>
</dbReference>